<organism evidence="1 2">
    <name type="scientific">Catenulispora pinistramenti</name>
    <dbReference type="NCBI Taxonomy" id="2705254"/>
    <lineage>
        <taxon>Bacteria</taxon>
        <taxon>Bacillati</taxon>
        <taxon>Actinomycetota</taxon>
        <taxon>Actinomycetes</taxon>
        <taxon>Catenulisporales</taxon>
        <taxon>Catenulisporaceae</taxon>
        <taxon>Catenulispora</taxon>
    </lineage>
</organism>
<dbReference type="RefSeq" id="WP_212009033.1">
    <property type="nucleotide sequence ID" value="NZ_JAAFYZ010000028.1"/>
</dbReference>
<dbReference type="Proteomes" id="UP000730482">
    <property type="component" value="Unassembled WGS sequence"/>
</dbReference>
<proteinExistence type="predicted"/>
<keyword evidence="2" id="KW-1185">Reference proteome</keyword>
<protein>
    <submittedName>
        <fullName evidence="1">Uncharacterized protein</fullName>
    </submittedName>
</protein>
<sequence length="78" mass="8610">MLLHLVAVMGREPKALNPRTEKELAEWSGHFRGLKSALLCLVMHERKVEPSSAALVVYRHVKSATDDLDRRGGSETGG</sequence>
<evidence type="ECO:0000313" key="2">
    <source>
        <dbReference type="Proteomes" id="UP000730482"/>
    </source>
</evidence>
<reference evidence="1 2" key="1">
    <citation type="submission" date="2020-02" db="EMBL/GenBank/DDBJ databases">
        <title>Acidophilic actinobacteria isolated from forest soil.</title>
        <authorList>
            <person name="Golinska P."/>
        </authorList>
    </citation>
    <scope>NUCLEOTIDE SEQUENCE [LARGE SCALE GENOMIC DNA]</scope>
    <source>
        <strain evidence="1 2">NL8</strain>
    </source>
</reference>
<name>A0ABS5KN60_9ACTN</name>
<gene>
    <name evidence="1" type="ORF">KGQ19_11240</name>
</gene>
<evidence type="ECO:0000313" key="1">
    <source>
        <dbReference type="EMBL" id="MBS2547446.1"/>
    </source>
</evidence>
<comment type="caution">
    <text evidence="1">The sequence shown here is derived from an EMBL/GenBank/DDBJ whole genome shotgun (WGS) entry which is preliminary data.</text>
</comment>
<dbReference type="EMBL" id="JAAFYZ010000028">
    <property type="protein sequence ID" value="MBS2547446.1"/>
    <property type="molecule type" value="Genomic_DNA"/>
</dbReference>
<accession>A0ABS5KN60</accession>